<sequence length="324" mass="36660">MDRTKLFKDIFGLMVLERERKGQTEGNMNFALPAKRTTQAYKILRSITAMKKFLLSRRRDYVRGALSTESRSIAAELERWRTDQLVEQFARDILRAIDALSRQTVDNRKSLQVREHRENVRALLRHYLSSTCEVYAEMKAVYVKRVCDRHKWGSLGSCRKLGPGRPRFLPASLVKGLRQLQVFSSAASKIVSVANWLQSTGDAGSESETASLDLDVTYEERAQFEEESKVLLDRFNSTRAVVHDIESQVIDIACLQRALTSQILQQDDDVAKIAAATLSATANVTAAARVLQENTVDRTTFGYYAASTIFLLSLLLLLLHWLTP</sequence>
<evidence type="ECO:0000256" key="3">
    <source>
        <dbReference type="ARBA" id="ARBA00022448"/>
    </source>
</evidence>
<keyword evidence="5" id="KW-0653">Protein transport</keyword>
<evidence type="ECO:0000256" key="2">
    <source>
        <dbReference type="ARBA" id="ARBA00009063"/>
    </source>
</evidence>
<dbReference type="GO" id="GO:0031201">
    <property type="term" value="C:SNARE complex"/>
    <property type="evidence" value="ECO:0007669"/>
    <property type="project" value="TreeGrafter"/>
</dbReference>
<gene>
    <name evidence="10" type="ORF">HPB48_006319</name>
</gene>
<evidence type="ECO:0000256" key="9">
    <source>
        <dbReference type="SAM" id="Phobius"/>
    </source>
</evidence>
<evidence type="ECO:0008006" key="12">
    <source>
        <dbReference type="Google" id="ProtNLM"/>
    </source>
</evidence>
<keyword evidence="7" id="KW-0175">Coiled coil</keyword>
<keyword evidence="8 9" id="KW-0472">Membrane</keyword>
<organism evidence="10 11">
    <name type="scientific">Haemaphysalis longicornis</name>
    <name type="common">Bush tick</name>
    <dbReference type="NCBI Taxonomy" id="44386"/>
    <lineage>
        <taxon>Eukaryota</taxon>
        <taxon>Metazoa</taxon>
        <taxon>Ecdysozoa</taxon>
        <taxon>Arthropoda</taxon>
        <taxon>Chelicerata</taxon>
        <taxon>Arachnida</taxon>
        <taxon>Acari</taxon>
        <taxon>Parasitiformes</taxon>
        <taxon>Ixodida</taxon>
        <taxon>Ixodoidea</taxon>
        <taxon>Ixodidae</taxon>
        <taxon>Haemaphysalinae</taxon>
        <taxon>Haemaphysalis</taxon>
    </lineage>
</organism>
<dbReference type="VEuPathDB" id="VectorBase:HLOH_054279"/>
<proteinExistence type="inferred from homology"/>
<reference evidence="10 11" key="1">
    <citation type="journal article" date="2020" name="Cell">
        <title>Large-Scale Comparative Analyses of Tick Genomes Elucidate Their Genetic Diversity and Vector Capacities.</title>
        <authorList>
            <consortium name="Tick Genome and Microbiome Consortium (TIGMIC)"/>
            <person name="Jia N."/>
            <person name="Wang J."/>
            <person name="Shi W."/>
            <person name="Du L."/>
            <person name="Sun Y."/>
            <person name="Zhan W."/>
            <person name="Jiang J.F."/>
            <person name="Wang Q."/>
            <person name="Zhang B."/>
            <person name="Ji P."/>
            <person name="Bell-Sakyi L."/>
            <person name="Cui X.M."/>
            <person name="Yuan T.T."/>
            <person name="Jiang B.G."/>
            <person name="Yang W.F."/>
            <person name="Lam T.T."/>
            <person name="Chang Q.C."/>
            <person name="Ding S.J."/>
            <person name="Wang X.J."/>
            <person name="Zhu J.G."/>
            <person name="Ruan X.D."/>
            <person name="Zhao L."/>
            <person name="Wei J.T."/>
            <person name="Ye R.Z."/>
            <person name="Que T.C."/>
            <person name="Du C.H."/>
            <person name="Zhou Y.H."/>
            <person name="Cheng J.X."/>
            <person name="Dai P.F."/>
            <person name="Guo W.B."/>
            <person name="Han X.H."/>
            <person name="Huang E.J."/>
            <person name="Li L.F."/>
            <person name="Wei W."/>
            <person name="Gao Y.C."/>
            <person name="Liu J.Z."/>
            <person name="Shao H.Z."/>
            <person name="Wang X."/>
            <person name="Wang C.C."/>
            <person name="Yang T.C."/>
            <person name="Huo Q.B."/>
            <person name="Li W."/>
            <person name="Chen H.Y."/>
            <person name="Chen S.E."/>
            <person name="Zhou L.G."/>
            <person name="Ni X.B."/>
            <person name="Tian J.H."/>
            <person name="Sheng Y."/>
            <person name="Liu T."/>
            <person name="Pan Y.S."/>
            <person name="Xia L.Y."/>
            <person name="Li J."/>
            <person name="Zhao F."/>
            <person name="Cao W.C."/>
        </authorList>
    </citation>
    <scope>NUCLEOTIDE SEQUENCE [LARGE SCALE GENOMIC DNA]</scope>
    <source>
        <strain evidence="10">HaeL-2018</strain>
    </source>
</reference>
<dbReference type="GO" id="GO:0006890">
    <property type="term" value="P:retrograde vesicle-mediated transport, Golgi to endoplasmic reticulum"/>
    <property type="evidence" value="ECO:0007669"/>
    <property type="project" value="TreeGrafter"/>
</dbReference>
<comment type="subcellular location">
    <subcellularLocation>
        <location evidence="1">Membrane</location>
        <topology evidence="1">Single-pass type IV membrane protein</topology>
    </subcellularLocation>
</comment>
<evidence type="ECO:0000313" key="11">
    <source>
        <dbReference type="Proteomes" id="UP000821853"/>
    </source>
</evidence>
<dbReference type="AlphaFoldDB" id="A0A9J6G8M9"/>
<accession>A0A9J6G8M9</accession>
<dbReference type="Proteomes" id="UP000821853">
    <property type="component" value="Chromosome 3"/>
</dbReference>
<feature type="transmembrane region" description="Helical" evidence="9">
    <location>
        <begin position="301"/>
        <end position="322"/>
    </location>
</feature>
<keyword evidence="11" id="KW-1185">Reference proteome</keyword>
<dbReference type="GO" id="GO:0015031">
    <property type="term" value="P:protein transport"/>
    <property type="evidence" value="ECO:0007669"/>
    <property type="project" value="UniProtKB-KW"/>
</dbReference>
<dbReference type="PANTHER" id="PTHR15959:SF0">
    <property type="entry name" value="SYNTAXIN-18"/>
    <property type="match status" value="1"/>
</dbReference>
<dbReference type="PANTHER" id="PTHR15959">
    <property type="entry name" value="SYNTAXIN-18"/>
    <property type="match status" value="1"/>
</dbReference>
<evidence type="ECO:0000256" key="1">
    <source>
        <dbReference type="ARBA" id="ARBA00004211"/>
    </source>
</evidence>
<dbReference type="OrthoDB" id="6488295at2759"/>
<evidence type="ECO:0000256" key="6">
    <source>
        <dbReference type="ARBA" id="ARBA00022989"/>
    </source>
</evidence>
<evidence type="ECO:0000256" key="5">
    <source>
        <dbReference type="ARBA" id="ARBA00022927"/>
    </source>
</evidence>
<keyword evidence="3" id="KW-0813">Transport</keyword>
<evidence type="ECO:0000256" key="4">
    <source>
        <dbReference type="ARBA" id="ARBA00022692"/>
    </source>
</evidence>
<keyword evidence="4 9" id="KW-0812">Transmembrane</keyword>
<protein>
    <recommendedName>
        <fullName evidence="12">Syntaxin-18</fullName>
    </recommendedName>
</protein>
<evidence type="ECO:0000256" key="8">
    <source>
        <dbReference type="ARBA" id="ARBA00023136"/>
    </source>
</evidence>
<evidence type="ECO:0000256" key="7">
    <source>
        <dbReference type="ARBA" id="ARBA00023054"/>
    </source>
</evidence>
<comment type="caution">
    <text evidence="10">The sequence shown here is derived from an EMBL/GenBank/DDBJ whole genome shotgun (WGS) entry which is preliminary data.</text>
</comment>
<evidence type="ECO:0000313" key="10">
    <source>
        <dbReference type="EMBL" id="KAH9370796.1"/>
    </source>
</evidence>
<dbReference type="EMBL" id="JABSTR010000005">
    <property type="protein sequence ID" value="KAH9370796.1"/>
    <property type="molecule type" value="Genomic_DNA"/>
</dbReference>
<keyword evidence="6 9" id="KW-1133">Transmembrane helix</keyword>
<comment type="similarity">
    <text evidence="2">Belongs to the syntaxin family.</text>
</comment>
<dbReference type="GO" id="GO:0005783">
    <property type="term" value="C:endoplasmic reticulum"/>
    <property type="evidence" value="ECO:0007669"/>
    <property type="project" value="TreeGrafter"/>
</dbReference>
<name>A0A9J6G8M9_HAELO</name>
<dbReference type="OMA" id="MVEQFAR"/>